<proteinExistence type="predicted"/>
<gene>
    <name evidence="1" type="ORF">TPR58_17430</name>
</gene>
<reference evidence="1 2" key="1">
    <citation type="submission" date="2024-05" db="EMBL/GenBank/DDBJ databases">
        <title>Sphingomonas sp. HF-S3 16S ribosomal RNA gene Genome sequencing and assembly.</title>
        <authorList>
            <person name="Lee H."/>
        </authorList>
    </citation>
    <scope>NUCLEOTIDE SEQUENCE [LARGE SCALE GENOMIC DNA]</scope>
    <source>
        <strain evidence="1 2">HF-S3</strain>
    </source>
</reference>
<organism evidence="1 2">
    <name type="scientific">Sphingomonas rustica</name>
    <dbReference type="NCBI Taxonomy" id="3103142"/>
    <lineage>
        <taxon>Bacteria</taxon>
        <taxon>Pseudomonadati</taxon>
        <taxon>Pseudomonadota</taxon>
        <taxon>Alphaproteobacteria</taxon>
        <taxon>Sphingomonadales</taxon>
        <taxon>Sphingomonadaceae</taxon>
        <taxon>Sphingomonas</taxon>
    </lineage>
</organism>
<dbReference type="EMBL" id="JBDIZK010000011">
    <property type="protein sequence ID" value="MEN3748961.1"/>
    <property type="molecule type" value="Genomic_DNA"/>
</dbReference>
<evidence type="ECO:0000313" key="2">
    <source>
        <dbReference type="Proteomes" id="UP001427805"/>
    </source>
</evidence>
<sequence>MTADLPDAPPRSRRPRARRIALAVLLLLAIAGVLLMPEGRLACAEPYIPPERSPDGAWTLTLCPRPMVFAMPGGSSDAPGWLVLRDRYGAIRGVAELEMLQLYGAAAGAETEWHAGRVSRTFVVDLPLVEASGPVDRWLVDRLWRLRAMIGLTPSSDKLR</sequence>
<accession>A0ABV0BEA0</accession>
<dbReference type="RefSeq" id="WP_346248005.1">
    <property type="nucleotide sequence ID" value="NZ_JBDIZK010000011.1"/>
</dbReference>
<dbReference type="Proteomes" id="UP001427805">
    <property type="component" value="Unassembled WGS sequence"/>
</dbReference>
<keyword evidence="2" id="KW-1185">Reference proteome</keyword>
<comment type="caution">
    <text evidence="1">The sequence shown here is derived from an EMBL/GenBank/DDBJ whole genome shotgun (WGS) entry which is preliminary data.</text>
</comment>
<evidence type="ECO:0000313" key="1">
    <source>
        <dbReference type="EMBL" id="MEN3748961.1"/>
    </source>
</evidence>
<protein>
    <submittedName>
        <fullName evidence="1">Uncharacterized protein</fullName>
    </submittedName>
</protein>
<name>A0ABV0BEA0_9SPHN</name>